<dbReference type="Gene3D" id="3.90.550.10">
    <property type="entry name" value="Spore Coat Polysaccharide Biosynthesis Protein SpsA, Chain A"/>
    <property type="match status" value="1"/>
</dbReference>
<dbReference type="SUPFAM" id="SSF53448">
    <property type="entry name" value="Nucleotide-diphospho-sugar transferases"/>
    <property type="match status" value="1"/>
</dbReference>
<evidence type="ECO:0000256" key="3">
    <source>
        <dbReference type="ARBA" id="ARBA00022679"/>
    </source>
</evidence>
<sequence length="751" mass="84507">MANPIAYPLYEEIYLKHVTVRRILDVIILFLQLSLLIYRFFNLNSQGFTWLLAFLCELWFTIDWILTLCTIWTPIDYKTHPDHLIKQVAELPAVDMFVTTADPVLEPPIITVNTVLSLLAVDYPADKLACYVSDDGCSPITFYSLVEASKFAQLWVPFCKKYNVQLRAPFRYFSVKSTSSSYESLEFQQEWRKMKDEYEKLCQKMEEAHKLVPSDLSADYEAFKDIKSKNHPSIIKVIWENKKGFAEGALPHLIYISREKRPNLSHHYKAGAMNALTRISGLMTNAPYTLNVDCDMYANNPKTVLHAMCLMLGLKQNERNCAFVQFPQMFYDELKDDPFGNQMVVGFEVIGRGMGGIQGPAYAGTCCFHTRRVIYGSSPSHPDINGKLRNEVLEQQFGCSKEFTESVTKTLYGLEQKTFCHGSVLSSIEAAYKVSGCNYELNTGWGNKVGWFYGSATEDVLTGMRIHARGWKSAFCMPDPPAFMGCSPSGGPEFMIQRKRWSTGLLEILFSKHSPIYVALTSKLQFRQSLAYTWILNWAVRCIPELCYAVLPVYCLITNTSFLPKVNEAAAMVPMALFLIKHLEKLVNSLRVGLSVRACWNNLRMKKINAASSQLFGVLGVILKLLGLSETVFEVTQKDQITSNDEGNSTKADAGEFTFSDSPIFVPPTTLLLLQLTALIMAFLGLQPPAHGGHGAGLLEIMCSMWVVLCFWPFLKGLFGKGKQGIPFLTILKAAGLALIFLHLSMRVSMV</sequence>
<dbReference type="EMBL" id="JARAOO010000012">
    <property type="protein sequence ID" value="KAJ7948133.1"/>
    <property type="molecule type" value="Genomic_DNA"/>
</dbReference>
<evidence type="ECO:0000256" key="5">
    <source>
        <dbReference type="ARBA" id="ARBA00022989"/>
    </source>
</evidence>
<evidence type="ECO:0000256" key="8">
    <source>
        <dbReference type="PIRSR" id="PIRSR605150-1"/>
    </source>
</evidence>
<keyword evidence="4 11" id="KW-0812">Transmembrane</keyword>
<evidence type="ECO:0000313" key="13">
    <source>
        <dbReference type="Proteomes" id="UP001163823"/>
    </source>
</evidence>
<keyword evidence="7" id="KW-0961">Cell wall biogenesis/degradation</keyword>
<proteinExistence type="predicted"/>
<feature type="transmembrane region" description="Helical" evidence="11">
    <location>
        <begin position="23"/>
        <end position="41"/>
    </location>
</feature>
<feature type="binding site" evidence="9">
    <location>
        <position position="106"/>
    </location>
    <ligand>
        <name>UDP-alpha-D-glucose</name>
        <dbReference type="ChEBI" id="CHEBI:58885"/>
    </ligand>
</feature>
<feature type="transmembrane region" description="Helical" evidence="11">
    <location>
        <begin position="47"/>
        <end position="72"/>
    </location>
</feature>
<accession>A0AAD7PA55</accession>
<dbReference type="GO" id="GO:0016760">
    <property type="term" value="F:cellulose synthase (UDP-forming) activity"/>
    <property type="evidence" value="ECO:0007669"/>
    <property type="project" value="InterPro"/>
</dbReference>
<feature type="binding site" evidence="9">
    <location>
        <position position="135"/>
    </location>
    <ligand>
        <name>UDP-alpha-D-glucose</name>
        <dbReference type="ChEBI" id="CHEBI:58885"/>
    </ligand>
</feature>
<feature type="active site" evidence="8">
    <location>
        <position position="459"/>
    </location>
</feature>
<organism evidence="12 13">
    <name type="scientific">Quillaja saponaria</name>
    <name type="common">Soap bark tree</name>
    <dbReference type="NCBI Taxonomy" id="32244"/>
    <lineage>
        <taxon>Eukaryota</taxon>
        <taxon>Viridiplantae</taxon>
        <taxon>Streptophyta</taxon>
        <taxon>Embryophyta</taxon>
        <taxon>Tracheophyta</taxon>
        <taxon>Spermatophyta</taxon>
        <taxon>Magnoliopsida</taxon>
        <taxon>eudicotyledons</taxon>
        <taxon>Gunneridae</taxon>
        <taxon>Pentapetalae</taxon>
        <taxon>rosids</taxon>
        <taxon>fabids</taxon>
        <taxon>Fabales</taxon>
        <taxon>Quillajaceae</taxon>
        <taxon>Quillaja</taxon>
    </lineage>
</organism>
<feature type="binding site" evidence="10">
    <location>
        <position position="293"/>
    </location>
    <ligand>
        <name>Mn(2+)</name>
        <dbReference type="ChEBI" id="CHEBI:29035"/>
    </ligand>
</feature>
<reference evidence="12" key="1">
    <citation type="journal article" date="2023" name="Science">
        <title>Elucidation of the pathway for biosynthesis of saponin adjuvants from the soapbark tree.</title>
        <authorList>
            <person name="Reed J."/>
            <person name="Orme A."/>
            <person name="El-Demerdash A."/>
            <person name="Owen C."/>
            <person name="Martin L.B.B."/>
            <person name="Misra R.C."/>
            <person name="Kikuchi S."/>
            <person name="Rejzek M."/>
            <person name="Martin A.C."/>
            <person name="Harkess A."/>
            <person name="Leebens-Mack J."/>
            <person name="Louveau T."/>
            <person name="Stephenson M.J."/>
            <person name="Osbourn A."/>
        </authorList>
    </citation>
    <scope>NUCLEOTIDE SEQUENCE</scope>
    <source>
        <strain evidence="12">S10</strain>
    </source>
</reference>
<dbReference type="GO" id="GO:0030244">
    <property type="term" value="P:cellulose biosynthetic process"/>
    <property type="evidence" value="ECO:0007669"/>
    <property type="project" value="InterPro"/>
</dbReference>
<evidence type="ECO:0000256" key="10">
    <source>
        <dbReference type="PIRSR" id="PIRSR605150-3"/>
    </source>
</evidence>
<dbReference type="GO" id="GO:0071555">
    <property type="term" value="P:cell wall organization"/>
    <property type="evidence" value="ECO:0007669"/>
    <property type="project" value="UniProtKB-KW"/>
</dbReference>
<evidence type="ECO:0000256" key="1">
    <source>
        <dbReference type="ARBA" id="ARBA00004127"/>
    </source>
</evidence>
<evidence type="ECO:0000256" key="7">
    <source>
        <dbReference type="ARBA" id="ARBA00023316"/>
    </source>
</evidence>
<feature type="transmembrane region" description="Helical" evidence="11">
    <location>
        <begin position="726"/>
        <end position="744"/>
    </location>
</feature>
<dbReference type="GO" id="GO:0016020">
    <property type="term" value="C:membrane"/>
    <property type="evidence" value="ECO:0007669"/>
    <property type="project" value="InterPro"/>
</dbReference>
<dbReference type="AlphaFoldDB" id="A0AAD7PA55"/>
<evidence type="ECO:0000256" key="4">
    <source>
        <dbReference type="ARBA" id="ARBA00022692"/>
    </source>
</evidence>
<keyword evidence="6 11" id="KW-0472">Membrane</keyword>
<evidence type="ECO:0000256" key="11">
    <source>
        <dbReference type="SAM" id="Phobius"/>
    </source>
</evidence>
<feature type="binding site" evidence="10">
    <location>
        <position position="269"/>
    </location>
    <ligand>
        <name>Mn(2+)</name>
        <dbReference type="ChEBI" id="CHEBI:29035"/>
    </ligand>
</feature>
<dbReference type="PANTHER" id="PTHR13301">
    <property type="entry name" value="X-BOX TRANSCRIPTION FACTOR-RELATED"/>
    <property type="match status" value="1"/>
</dbReference>
<keyword evidence="5 11" id="KW-1133">Transmembrane helix</keyword>
<evidence type="ECO:0000256" key="6">
    <source>
        <dbReference type="ARBA" id="ARBA00023136"/>
    </source>
</evidence>
<dbReference type="InterPro" id="IPR029044">
    <property type="entry name" value="Nucleotide-diphossugar_trans"/>
</dbReference>
<feature type="active site" evidence="8">
    <location>
        <position position="135"/>
    </location>
</feature>
<dbReference type="KEGG" id="qsa:O6P43_028655"/>
<dbReference type="Proteomes" id="UP001163823">
    <property type="component" value="Chromosome 12"/>
</dbReference>
<evidence type="ECO:0000256" key="2">
    <source>
        <dbReference type="ARBA" id="ARBA00022676"/>
    </source>
</evidence>
<keyword evidence="13" id="KW-1185">Reference proteome</keyword>
<evidence type="ECO:0000313" key="12">
    <source>
        <dbReference type="EMBL" id="KAJ7948133.1"/>
    </source>
</evidence>
<feature type="transmembrane region" description="Helical" evidence="11">
    <location>
        <begin position="696"/>
        <end position="714"/>
    </location>
</feature>
<dbReference type="InterPro" id="IPR005150">
    <property type="entry name" value="Cellulose_synth"/>
</dbReference>
<name>A0AAD7PA55_QUISA</name>
<keyword evidence="2" id="KW-0328">Glycosyltransferase</keyword>
<dbReference type="Pfam" id="PF03552">
    <property type="entry name" value="Cellulose_synt"/>
    <property type="match status" value="2"/>
</dbReference>
<keyword evidence="3" id="KW-0808">Transferase</keyword>
<comment type="subcellular location">
    <subcellularLocation>
        <location evidence="1">Endomembrane system</location>
        <topology evidence="1">Multi-pass membrane protein</topology>
    </subcellularLocation>
</comment>
<feature type="transmembrane region" description="Helical" evidence="11">
    <location>
        <begin position="664"/>
        <end position="684"/>
    </location>
</feature>
<dbReference type="GO" id="GO:0012505">
    <property type="term" value="C:endomembrane system"/>
    <property type="evidence" value="ECO:0007669"/>
    <property type="project" value="UniProtKB-SubCell"/>
</dbReference>
<gene>
    <name evidence="12" type="ORF">O6P43_028655</name>
</gene>
<comment type="caution">
    <text evidence="12">The sequence shown here is derived from an EMBL/GenBank/DDBJ whole genome shotgun (WGS) entry which is preliminary data.</text>
</comment>
<evidence type="ECO:0000256" key="9">
    <source>
        <dbReference type="PIRSR" id="PIRSR605150-2"/>
    </source>
</evidence>
<protein>
    <submittedName>
        <fullName evidence="12">Cellulose synthase-like protein</fullName>
    </submittedName>
</protein>